<gene>
    <name evidence="2" type="ORF">S03H2_08654</name>
</gene>
<keyword evidence="1" id="KW-0472">Membrane</keyword>
<keyword evidence="1" id="KW-1133">Transmembrane helix</keyword>
<dbReference type="PANTHER" id="PTHR35580">
    <property type="entry name" value="CELL SURFACE GLYCOPROTEIN (S-LAYER PROTEIN)-LIKE PROTEIN"/>
    <property type="match status" value="1"/>
</dbReference>
<proteinExistence type="predicted"/>
<feature type="non-terminal residue" evidence="2">
    <location>
        <position position="122"/>
    </location>
</feature>
<comment type="caution">
    <text evidence="2">The sequence shown here is derived from an EMBL/GenBank/DDBJ whole genome shotgun (WGS) entry which is preliminary data.</text>
</comment>
<feature type="transmembrane region" description="Helical" evidence="1">
    <location>
        <begin position="7"/>
        <end position="32"/>
    </location>
</feature>
<dbReference type="PANTHER" id="PTHR35580:SF1">
    <property type="entry name" value="PHYTASE-LIKE DOMAIN-CONTAINING PROTEIN"/>
    <property type="match status" value="1"/>
</dbReference>
<sequence>MKKLKLISILGIILAGVIFSFFGFFYFFSFFFENDITLDGSCITKARNIVLDSSNNIYITGSISVDETETTDAFLAKFDNNGNIIWYKIWGGIYDDSGSGIAFDSSGNVYMGGSTSSFGPDL</sequence>
<dbReference type="AlphaFoldDB" id="X1DG15"/>
<evidence type="ECO:0000313" key="2">
    <source>
        <dbReference type="EMBL" id="GAH19127.1"/>
    </source>
</evidence>
<dbReference type="Pfam" id="PF06739">
    <property type="entry name" value="SBBP"/>
    <property type="match status" value="1"/>
</dbReference>
<evidence type="ECO:0008006" key="3">
    <source>
        <dbReference type="Google" id="ProtNLM"/>
    </source>
</evidence>
<dbReference type="SUPFAM" id="SSF101898">
    <property type="entry name" value="NHL repeat"/>
    <property type="match status" value="1"/>
</dbReference>
<keyword evidence="1" id="KW-0812">Transmembrane</keyword>
<name>X1DG15_9ZZZZ</name>
<evidence type="ECO:0000256" key="1">
    <source>
        <dbReference type="SAM" id="Phobius"/>
    </source>
</evidence>
<reference evidence="2" key="1">
    <citation type="journal article" date="2014" name="Front. Microbiol.">
        <title>High frequency of phylogenetically diverse reductive dehalogenase-homologous genes in deep subseafloor sedimentary metagenomes.</title>
        <authorList>
            <person name="Kawai M."/>
            <person name="Futagami T."/>
            <person name="Toyoda A."/>
            <person name="Takaki Y."/>
            <person name="Nishi S."/>
            <person name="Hori S."/>
            <person name="Arai W."/>
            <person name="Tsubouchi T."/>
            <person name="Morono Y."/>
            <person name="Uchiyama I."/>
            <person name="Ito T."/>
            <person name="Fujiyama A."/>
            <person name="Inagaki F."/>
            <person name="Takami H."/>
        </authorList>
    </citation>
    <scope>NUCLEOTIDE SEQUENCE</scope>
    <source>
        <strain evidence="2">Expedition CK06-06</strain>
    </source>
</reference>
<organism evidence="2">
    <name type="scientific">marine sediment metagenome</name>
    <dbReference type="NCBI Taxonomy" id="412755"/>
    <lineage>
        <taxon>unclassified sequences</taxon>
        <taxon>metagenomes</taxon>
        <taxon>ecological metagenomes</taxon>
    </lineage>
</organism>
<accession>X1DG15</accession>
<dbReference type="EMBL" id="BARU01004246">
    <property type="protein sequence ID" value="GAH19127.1"/>
    <property type="molecule type" value="Genomic_DNA"/>
</dbReference>
<dbReference type="Gene3D" id="2.40.10.500">
    <property type="match status" value="1"/>
</dbReference>
<protein>
    <recommendedName>
        <fullName evidence="3">Bulb-type lectin domain-containing protein</fullName>
    </recommendedName>
</protein>
<dbReference type="InterPro" id="IPR010620">
    <property type="entry name" value="SBBP_repeat"/>
</dbReference>
<dbReference type="InterPro" id="IPR052918">
    <property type="entry name" value="Motility_Chemotaxis_Reg"/>
</dbReference>